<dbReference type="PANTHER" id="PTHR35006">
    <property type="entry name" value="GLYOXALASE FAMILY PROTEIN (AFU_ORTHOLOGUE AFUA_5G14830)"/>
    <property type="match status" value="1"/>
</dbReference>
<keyword evidence="3" id="KW-1185">Reference proteome</keyword>
<protein>
    <recommendedName>
        <fullName evidence="1">VOC domain-containing protein</fullName>
    </recommendedName>
</protein>
<proteinExistence type="predicted"/>
<feature type="domain" description="VOC" evidence="1">
    <location>
        <begin position="5"/>
        <end position="122"/>
    </location>
</feature>
<dbReference type="EMBL" id="JALJOQ010000001">
    <property type="protein sequence ID" value="KAK9814977.1"/>
    <property type="molecule type" value="Genomic_DNA"/>
</dbReference>
<dbReference type="InterPro" id="IPR029068">
    <property type="entry name" value="Glyas_Bleomycin-R_OHBP_Dase"/>
</dbReference>
<accession>A0AAW1Q3M0</accession>
<dbReference type="Gene3D" id="3.10.180.10">
    <property type="entry name" value="2,3-Dihydroxybiphenyl 1,2-Dioxygenase, domain 1"/>
    <property type="match status" value="1"/>
</dbReference>
<dbReference type="PROSITE" id="PS51819">
    <property type="entry name" value="VOC"/>
    <property type="match status" value="1"/>
</dbReference>
<gene>
    <name evidence="2" type="ORF">WJX73_003797</name>
</gene>
<evidence type="ECO:0000313" key="2">
    <source>
        <dbReference type="EMBL" id="KAK9814977.1"/>
    </source>
</evidence>
<evidence type="ECO:0000313" key="3">
    <source>
        <dbReference type="Proteomes" id="UP001465755"/>
    </source>
</evidence>
<dbReference type="InterPro" id="IPR004360">
    <property type="entry name" value="Glyas_Fos-R_dOase_dom"/>
</dbReference>
<organism evidence="2 3">
    <name type="scientific">Symbiochloris irregularis</name>
    <dbReference type="NCBI Taxonomy" id="706552"/>
    <lineage>
        <taxon>Eukaryota</taxon>
        <taxon>Viridiplantae</taxon>
        <taxon>Chlorophyta</taxon>
        <taxon>core chlorophytes</taxon>
        <taxon>Trebouxiophyceae</taxon>
        <taxon>Trebouxiales</taxon>
        <taxon>Trebouxiaceae</taxon>
        <taxon>Symbiochloris</taxon>
    </lineage>
</organism>
<dbReference type="AlphaFoldDB" id="A0AAW1Q3M0"/>
<dbReference type="InterPro" id="IPR037523">
    <property type="entry name" value="VOC_core"/>
</dbReference>
<evidence type="ECO:0000259" key="1">
    <source>
        <dbReference type="PROSITE" id="PS51819"/>
    </source>
</evidence>
<comment type="caution">
    <text evidence="2">The sequence shown here is derived from an EMBL/GenBank/DDBJ whole genome shotgun (WGS) entry which is preliminary data.</text>
</comment>
<dbReference type="PANTHER" id="PTHR35006:SF2">
    <property type="entry name" value="GLYOXALASE FAMILY PROTEIN (AFU_ORTHOLOGUE AFUA_5G14830)"/>
    <property type="match status" value="1"/>
</dbReference>
<dbReference type="Pfam" id="PF00903">
    <property type="entry name" value="Glyoxalase"/>
    <property type="match status" value="1"/>
</dbReference>
<reference evidence="2 3" key="1">
    <citation type="journal article" date="2024" name="Nat. Commun.">
        <title>Phylogenomics reveals the evolutionary origins of lichenization in chlorophyte algae.</title>
        <authorList>
            <person name="Puginier C."/>
            <person name="Libourel C."/>
            <person name="Otte J."/>
            <person name="Skaloud P."/>
            <person name="Haon M."/>
            <person name="Grisel S."/>
            <person name="Petersen M."/>
            <person name="Berrin J.G."/>
            <person name="Delaux P.M."/>
            <person name="Dal Grande F."/>
            <person name="Keller J."/>
        </authorList>
    </citation>
    <scope>NUCLEOTIDE SEQUENCE [LARGE SCALE GENOMIC DNA]</scope>
    <source>
        <strain evidence="2 3">SAG 2036</strain>
    </source>
</reference>
<name>A0AAW1Q3M0_9CHLO</name>
<dbReference type="SUPFAM" id="SSF54593">
    <property type="entry name" value="Glyoxalase/Bleomycin resistance protein/Dihydroxybiphenyl dioxygenase"/>
    <property type="match status" value="1"/>
</dbReference>
<sequence length="123" mass="13751">MGKKMLHHLMVKVSDWPIAREFYSASLGELGYKLAADKETFGGFTAEDDTPQLYILQEENPKRLHFVLHAPTPEAVSAFYKTAQAHGGKAHGDPGYRAHYKEGGVGCFIIDPWDNNIEVVYDP</sequence>
<dbReference type="Proteomes" id="UP001465755">
    <property type="component" value="Unassembled WGS sequence"/>
</dbReference>